<gene>
    <name evidence="2" type="primary">LOC106066577</name>
</gene>
<name>A0A9W3BAG4_BIOGL</name>
<dbReference type="AlphaFoldDB" id="A0A9W3BAG4"/>
<dbReference type="GeneID" id="106066577"/>
<accession>A0A9W3BAG4</accession>
<protein>
    <submittedName>
        <fullName evidence="2">Uncharacterized protein LOC106066577 isoform X1</fullName>
    </submittedName>
</protein>
<dbReference type="OrthoDB" id="6045352at2759"/>
<dbReference type="RefSeq" id="XP_055896443.1">
    <property type="nucleotide sequence ID" value="XM_056040468.1"/>
</dbReference>
<evidence type="ECO:0000313" key="2">
    <source>
        <dbReference type="RefSeq" id="XP_055896443.1"/>
    </source>
</evidence>
<reference evidence="2" key="1">
    <citation type="submission" date="2025-08" db="UniProtKB">
        <authorList>
            <consortium name="RefSeq"/>
        </authorList>
    </citation>
    <scope>IDENTIFICATION</scope>
</reference>
<evidence type="ECO:0000313" key="1">
    <source>
        <dbReference type="Proteomes" id="UP001165740"/>
    </source>
</evidence>
<sequence length="603" mass="69761">MNHNSVMWPYLELADVMLKLRNLEEIKECVHNIVERIDSIKKKGELWIEEKETSTFIDIKHYITEKTLEVVQSLISITSSTIQKFVDSPSEQADTDAFNVLNSSSIDLESEKFQETFRELDSCVTLQRNILKRIHQQLQDPQTLKQKVDDDSASNLKVMETFEGKLNEFKVQSKHKVKAANTFRSHLQSQYESLLKEISDSQVMDKEQDTKIELMAVKTGFLVKNQEDINKYIEAILHEQGDFSYHMENALHKRVSWELLCKETGNLSVKCFKDCPHIIGHHEQQISEGGEADLYIHLESCKKNPGHTKFVPIDTFTLEHLPEIHRYIDLYALIRSAADLTVRVSVTMTSPDRPEFWPNTNIPYFLYHVRESESLRTGSGRVSRVVKGKEEMCQCTQCKLSASPNKDWWTITVWTAASLVFDETEANHTSLRFFYDKTDNPEITVTVVVRELLKDVSVDYCVFDCVTCDKTLVDKLEPLVQKCDDLYLKVNEKYKKTKDIHQLMFIVSHPHGCTKRLSIGRWQKKYLMGNRSKKYTYFTCTCPGSSGASVYCLGPGSATCGSRATCGSLDVKLRLFRSIRKYYLFYRNFFSQKVLNRLTRIRN</sequence>
<organism evidence="1 2">
    <name type="scientific">Biomphalaria glabrata</name>
    <name type="common">Bloodfluke planorb</name>
    <name type="synonym">Freshwater snail</name>
    <dbReference type="NCBI Taxonomy" id="6526"/>
    <lineage>
        <taxon>Eukaryota</taxon>
        <taxon>Metazoa</taxon>
        <taxon>Spiralia</taxon>
        <taxon>Lophotrochozoa</taxon>
        <taxon>Mollusca</taxon>
        <taxon>Gastropoda</taxon>
        <taxon>Heterobranchia</taxon>
        <taxon>Euthyneura</taxon>
        <taxon>Panpulmonata</taxon>
        <taxon>Hygrophila</taxon>
        <taxon>Lymnaeoidea</taxon>
        <taxon>Planorbidae</taxon>
        <taxon>Biomphalaria</taxon>
    </lineage>
</organism>
<dbReference type="Proteomes" id="UP001165740">
    <property type="component" value="Chromosome 9"/>
</dbReference>
<proteinExistence type="predicted"/>
<keyword evidence="1" id="KW-1185">Reference proteome</keyword>